<gene>
    <name evidence="2" type="ORF">LMG23994_01643</name>
</gene>
<feature type="compositionally biased region" description="Acidic residues" evidence="1">
    <location>
        <begin position="15"/>
        <end position="24"/>
    </location>
</feature>
<dbReference type="EMBL" id="CAJZAF010000007">
    <property type="protein sequence ID" value="CAG9169747.1"/>
    <property type="molecule type" value="Genomic_DNA"/>
</dbReference>
<accession>A0ABM8WQN6</accession>
<name>A0ABM8WQN6_9BURK</name>
<dbReference type="RefSeq" id="WP_224001207.1">
    <property type="nucleotide sequence ID" value="NZ_CAJZAF010000007.1"/>
</dbReference>
<proteinExistence type="predicted"/>
<sequence>MGFLKNMQAANADDAVSEVPDEVPDLPHEAGSAAAAPAEEQSSGQRHFHRPGRQQTGATNSASATPAGGSESPAEREQADAQAEADEPDLDEDHFPPALHMLRELLRTHDWHHEQSPDANVRANGQVEWTIIAAQMLNAVDAGYERDVRQLWARYAPKEHRGLADLLGAGRFASDGGGSPPRAGTALRPLAEPEVHLPEPYIPFYDPRNDSDVIDAEASVVPDAPFTDPFQKPEWAKRPQPGVQSVHQAVDPASEEAPVQGQGGSVSTDLLSKALTAPFTLSAAAGSLVLNSLKAMGDKAKSFYVKNRVNGHAVLAQQLDQKAADIESLTSTLKKQGMGSLIDDMRATGRPAREIFDGMKEGGAHQHFRDRFNTLMRDPLFAETYGRLEGALDDFNFKATRYAQTGIELNLDYSDAIDRNLEKISAATEGFVFNKDGVIKHMQELARQIGERIANLVNNLMGRLAPQ</sequence>
<feature type="compositionally biased region" description="Acidic residues" evidence="1">
    <location>
        <begin position="83"/>
        <end position="92"/>
    </location>
</feature>
<feature type="compositionally biased region" description="Low complexity" evidence="1">
    <location>
        <begin position="29"/>
        <end position="45"/>
    </location>
</feature>
<organism evidence="2 3">
    <name type="scientific">Cupriavidus pinatubonensis</name>
    <dbReference type="NCBI Taxonomy" id="248026"/>
    <lineage>
        <taxon>Bacteria</taxon>
        <taxon>Pseudomonadati</taxon>
        <taxon>Pseudomonadota</taxon>
        <taxon>Betaproteobacteria</taxon>
        <taxon>Burkholderiales</taxon>
        <taxon>Burkholderiaceae</taxon>
        <taxon>Cupriavidus</taxon>
    </lineage>
</organism>
<feature type="region of interest" description="Disordered" evidence="1">
    <location>
        <begin position="1"/>
        <end position="95"/>
    </location>
</feature>
<evidence type="ECO:0000256" key="1">
    <source>
        <dbReference type="SAM" id="MobiDB-lite"/>
    </source>
</evidence>
<comment type="caution">
    <text evidence="2">The sequence shown here is derived from an EMBL/GenBank/DDBJ whole genome shotgun (WGS) entry which is preliminary data.</text>
</comment>
<evidence type="ECO:0000313" key="2">
    <source>
        <dbReference type="EMBL" id="CAG9169747.1"/>
    </source>
</evidence>
<dbReference type="Proteomes" id="UP000701702">
    <property type="component" value="Unassembled WGS sequence"/>
</dbReference>
<evidence type="ECO:0000313" key="3">
    <source>
        <dbReference type="Proteomes" id="UP000701702"/>
    </source>
</evidence>
<keyword evidence="3" id="KW-1185">Reference proteome</keyword>
<protein>
    <submittedName>
        <fullName evidence="2">Uncharacterized protein</fullName>
    </submittedName>
</protein>
<feature type="compositionally biased region" description="Polar residues" evidence="1">
    <location>
        <begin position="53"/>
        <end position="64"/>
    </location>
</feature>
<reference evidence="2 3" key="1">
    <citation type="submission" date="2021-08" db="EMBL/GenBank/DDBJ databases">
        <authorList>
            <person name="Peeters C."/>
        </authorList>
    </citation>
    <scope>NUCLEOTIDE SEQUENCE [LARGE SCALE GENOMIC DNA]</scope>
    <source>
        <strain evidence="2 3">LMG 23994</strain>
    </source>
</reference>